<dbReference type="AlphaFoldDB" id="D5H4G0"/>
<geneLocation type="plasmid" evidence="2 3">
    <name>pSR61</name>
</geneLocation>
<sequence length="119" mass="13028">MKKWETGQRPASTYRKPAPGVAAKQQTGSGRSPTKVSTMNNSLGSPSRSDTVNGRRYLNSNAQVYLNPEGKPVAFRRVRVLQSGTFAGASRLQLVTPRKTASISRTCFDAYRAECHPLN</sequence>
<evidence type="ECO:0000313" key="2">
    <source>
        <dbReference type="EMBL" id="CBH22800.1"/>
    </source>
</evidence>
<evidence type="ECO:0000313" key="3">
    <source>
        <dbReference type="Proteomes" id="UP000000933"/>
    </source>
</evidence>
<reference evidence="3" key="2">
    <citation type="submission" date="2010-04" db="EMBL/GenBank/DDBJ databases">
        <title>Genome sequence of Salinibacter ruber M8.</title>
        <authorList>
            <consortium name="Genoscope"/>
        </authorList>
    </citation>
    <scope>NUCLEOTIDE SEQUENCE [LARGE SCALE GENOMIC DNA]</scope>
    <source>
        <strain evidence="3">M8</strain>
        <plasmid evidence="3">pSR61</plasmid>
    </source>
</reference>
<organism evidence="2 3">
    <name type="scientific">Salinibacter ruber (strain M8)</name>
    <dbReference type="NCBI Taxonomy" id="761659"/>
    <lineage>
        <taxon>Bacteria</taxon>
        <taxon>Pseudomonadati</taxon>
        <taxon>Rhodothermota</taxon>
        <taxon>Rhodothermia</taxon>
        <taxon>Rhodothermales</taxon>
        <taxon>Salinibacteraceae</taxon>
        <taxon>Salinibacter</taxon>
    </lineage>
</organism>
<gene>
    <name evidence="2" type="ORF">SRM_p61044</name>
</gene>
<dbReference type="KEGG" id="srm:SRM_p61044"/>
<accession>D5H4G0</accession>
<name>D5H4G0_SALRM</name>
<feature type="region of interest" description="Disordered" evidence="1">
    <location>
        <begin position="1"/>
        <end position="54"/>
    </location>
</feature>
<evidence type="ECO:0000256" key="1">
    <source>
        <dbReference type="SAM" id="MobiDB-lite"/>
    </source>
</evidence>
<dbReference type="EMBL" id="FP565812">
    <property type="protein sequence ID" value="CBH22800.1"/>
    <property type="molecule type" value="Genomic_DNA"/>
</dbReference>
<feature type="compositionally biased region" description="Polar residues" evidence="1">
    <location>
        <begin position="24"/>
        <end position="54"/>
    </location>
</feature>
<proteinExistence type="predicted"/>
<dbReference type="HOGENOM" id="CLU_2059777_0_0_10"/>
<reference evidence="2 3" key="1">
    <citation type="journal article" date="2010" name="ISME J.">
        <title>Fine-scale evolution: genomic, phenotypic and ecological differentiation in two coexisting Salinibacter ruber strains.</title>
        <authorList>
            <person name="Pena A."/>
            <person name="Teeling H."/>
            <person name="Huerta-Cepas J."/>
            <person name="Santos F."/>
            <person name="Yarza P."/>
            <person name="Brito-Echeverria J."/>
            <person name="Lucio M."/>
            <person name="Schmitt-Kopplin P."/>
            <person name="Meseguer I."/>
            <person name="Schenowitz C."/>
            <person name="Dossat C."/>
            <person name="Barbe V."/>
            <person name="Dopazo J."/>
            <person name="Rossello-Mora R."/>
            <person name="Schuler M."/>
            <person name="Glockner F.O."/>
            <person name="Amann R."/>
            <person name="Gabaldon T."/>
            <person name="Anton J."/>
        </authorList>
    </citation>
    <scope>NUCLEOTIDE SEQUENCE [LARGE SCALE GENOMIC DNA]</scope>
    <source>
        <strain evidence="2 3">M8</strain>
        <plasmid evidence="3">pSR61</plasmid>
    </source>
</reference>
<dbReference type="Proteomes" id="UP000000933">
    <property type="component" value="Plasmid pSR61"/>
</dbReference>
<keyword evidence="2" id="KW-0614">Plasmid</keyword>
<protein>
    <submittedName>
        <fullName evidence="2">Uncharacterized protein</fullName>
    </submittedName>
</protein>